<organism evidence="18 19">
    <name type="scientific">Lingula anatina</name>
    <name type="common">Brachiopod</name>
    <name type="synonym">Lingula unguis</name>
    <dbReference type="NCBI Taxonomy" id="7574"/>
    <lineage>
        <taxon>Eukaryota</taxon>
        <taxon>Metazoa</taxon>
        <taxon>Spiralia</taxon>
        <taxon>Lophotrochozoa</taxon>
        <taxon>Brachiopoda</taxon>
        <taxon>Linguliformea</taxon>
        <taxon>Lingulata</taxon>
        <taxon>Lingulida</taxon>
        <taxon>Linguloidea</taxon>
        <taxon>Lingulidae</taxon>
        <taxon>Lingula</taxon>
    </lineage>
</organism>
<dbReference type="CDD" id="cd00086">
    <property type="entry name" value="homeodomain"/>
    <property type="match status" value="1"/>
</dbReference>
<feature type="DNA-binding region" description="Homeobox" evidence="11">
    <location>
        <begin position="1156"/>
        <end position="1215"/>
    </location>
</feature>
<keyword evidence="8 11" id="KW-0371">Homeobox</keyword>
<keyword evidence="5 13" id="KW-0805">Transcription regulation</keyword>
<comment type="similarity">
    <text evidence="2 13">Belongs to the CUT homeobox family.</text>
</comment>
<feature type="region of interest" description="Disordered" evidence="15">
    <location>
        <begin position="758"/>
        <end position="777"/>
    </location>
</feature>
<dbReference type="PANTHER" id="PTHR14043:SF2">
    <property type="entry name" value="HOMEOBOX PROTEIN CUT"/>
    <property type="match status" value="1"/>
</dbReference>
<dbReference type="SMART" id="SM01109">
    <property type="entry name" value="CUT"/>
    <property type="match status" value="3"/>
</dbReference>
<feature type="domain" description="CUT" evidence="17">
    <location>
        <begin position="1039"/>
        <end position="1126"/>
    </location>
</feature>
<feature type="compositionally biased region" description="Basic and acidic residues" evidence="15">
    <location>
        <begin position="699"/>
        <end position="716"/>
    </location>
</feature>
<evidence type="ECO:0000256" key="12">
    <source>
        <dbReference type="RuleBase" id="RU000682"/>
    </source>
</evidence>
<feature type="region of interest" description="Disordered" evidence="15">
    <location>
        <begin position="1130"/>
        <end position="1159"/>
    </location>
</feature>
<feature type="compositionally biased region" description="Polar residues" evidence="15">
    <location>
        <begin position="1314"/>
        <end position="1323"/>
    </location>
</feature>
<dbReference type="SUPFAM" id="SSF47413">
    <property type="entry name" value="lambda repressor-like DNA-binding domains"/>
    <property type="match status" value="3"/>
</dbReference>
<dbReference type="PROSITE" id="PS51042">
    <property type="entry name" value="CUT"/>
    <property type="match status" value="3"/>
</dbReference>
<feature type="region of interest" description="Disordered" evidence="15">
    <location>
        <begin position="464"/>
        <end position="521"/>
    </location>
</feature>
<evidence type="ECO:0000256" key="10">
    <source>
        <dbReference type="ARBA" id="ARBA00023242"/>
    </source>
</evidence>
<dbReference type="InterPro" id="IPR057476">
    <property type="entry name" value="Cux_N"/>
</dbReference>
<accession>A0A1S3K289</accession>
<dbReference type="PROSITE" id="PS00027">
    <property type="entry name" value="HOMEOBOX_1"/>
    <property type="match status" value="1"/>
</dbReference>
<feature type="region of interest" description="Disordered" evidence="15">
    <location>
        <begin position="975"/>
        <end position="1032"/>
    </location>
</feature>
<proteinExistence type="inferred from homology"/>
<reference evidence="19" key="1">
    <citation type="submission" date="2025-08" db="UniProtKB">
        <authorList>
            <consortium name="RefSeq"/>
        </authorList>
    </citation>
    <scope>IDENTIFICATION</scope>
    <source>
        <tissue evidence="19">Gonads</tissue>
    </source>
</reference>
<dbReference type="InterPro" id="IPR017970">
    <property type="entry name" value="Homeobox_CS"/>
</dbReference>
<feature type="domain" description="Homeobox" evidence="16">
    <location>
        <begin position="1154"/>
        <end position="1214"/>
    </location>
</feature>
<dbReference type="Pfam" id="PF25398">
    <property type="entry name" value="CUX1_N"/>
    <property type="match status" value="1"/>
</dbReference>
<evidence type="ECO:0000256" key="1">
    <source>
        <dbReference type="ARBA" id="ARBA00004123"/>
    </source>
</evidence>
<dbReference type="InterPro" id="IPR003350">
    <property type="entry name" value="CUT_dom"/>
</dbReference>
<evidence type="ECO:0000256" key="13">
    <source>
        <dbReference type="RuleBase" id="RU361129"/>
    </source>
</evidence>
<dbReference type="PANTHER" id="PTHR14043">
    <property type="entry name" value="CCAAT DISPLACEMENT PROTEIN-RELATED"/>
    <property type="match status" value="1"/>
</dbReference>
<evidence type="ECO:0000256" key="8">
    <source>
        <dbReference type="ARBA" id="ARBA00023155"/>
    </source>
</evidence>
<dbReference type="KEGG" id="lak:106178062"/>
<feature type="region of interest" description="Disordered" evidence="15">
    <location>
        <begin position="1273"/>
        <end position="1390"/>
    </location>
</feature>
<dbReference type="GO" id="GO:0000981">
    <property type="term" value="F:DNA-binding transcription factor activity, RNA polymerase II-specific"/>
    <property type="evidence" value="ECO:0007669"/>
    <property type="project" value="InterPro"/>
</dbReference>
<evidence type="ECO:0000313" key="18">
    <source>
        <dbReference type="Proteomes" id="UP000085678"/>
    </source>
</evidence>
<dbReference type="GO" id="GO:0005634">
    <property type="term" value="C:nucleus"/>
    <property type="evidence" value="ECO:0007669"/>
    <property type="project" value="UniProtKB-SubCell"/>
</dbReference>
<dbReference type="SUPFAM" id="SSF46689">
    <property type="entry name" value="Homeodomain-like"/>
    <property type="match status" value="1"/>
</dbReference>
<feature type="region of interest" description="Disordered" evidence="15">
    <location>
        <begin position="43"/>
        <end position="65"/>
    </location>
</feature>
<dbReference type="InterPro" id="IPR009057">
    <property type="entry name" value="Homeodomain-like_sf"/>
</dbReference>
<keyword evidence="7 11" id="KW-0238">DNA-binding</keyword>
<keyword evidence="10 11" id="KW-0539">Nucleus</keyword>
<evidence type="ECO:0000256" key="5">
    <source>
        <dbReference type="ARBA" id="ARBA00023015"/>
    </source>
</evidence>
<gene>
    <name evidence="19" type="primary">LOC106178062</name>
</gene>
<dbReference type="InterPro" id="IPR010982">
    <property type="entry name" value="Lambda_DNA-bd_dom_sf"/>
</dbReference>
<dbReference type="Proteomes" id="UP000085678">
    <property type="component" value="Unplaced"/>
</dbReference>
<dbReference type="Gene3D" id="1.10.10.60">
    <property type="entry name" value="Homeodomain-like"/>
    <property type="match status" value="1"/>
</dbReference>
<comment type="subcellular location">
    <subcellularLocation>
        <location evidence="1 11 12">Nucleus</location>
    </subcellularLocation>
</comment>
<evidence type="ECO:0000256" key="2">
    <source>
        <dbReference type="ARBA" id="ARBA00008190"/>
    </source>
</evidence>
<dbReference type="OrthoDB" id="10257567at2759"/>
<evidence type="ECO:0000256" key="11">
    <source>
        <dbReference type="PROSITE-ProRule" id="PRU00108"/>
    </source>
</evidence>
<dbReference type="FunFam" id="1.10.10.60:FF:000298">
    <property type="entry name" value="Homeobox protein cut-like"/>
    <property type="match status" value="1"/>
</dbReference>
<evidence type="ECO:0000256" key="15">
    <source>
        <dbReference type="SAM" id="MobiDB-lite"/>
    </source>
</evidence>
<keyword evidence="9 13" id="KW-0804">Transcription</keyword>
<dbReference type="InParanoid" id="A0A1S3K289"/>
<evidence type="ECO:0000313" key="19">
    <source>
        <dbReference type="RefSeq" id="XP_013416514.1"/>
    </source>
</evidence>
<feature type="region of interest" description="Disordered" evidence="15">
    <location>
        <begin position="691"/>
        <end position="716"/>
    </location>
</feature>
<evidence type="ECO:0000259" key="17">
    <source>
        <dbReference type="PROSITE" id="PS51042"/>
    </source>
</evidence>
<evidence type="ECO:0000256" key="14">
    <source>
        <dbReference type="SAM" id="Coils"/>
    </source>
</evidence>
<name>A0A1S3K289_LINAN</name>
<dbReference type="PROSITE" id="PS50071">
    <property type="entry name" value="HOMEOBOX_2"/>
    <property type="match status" value="1"/>
</dbReference>
<dbReference type="GeneID" id="106178062"/>
<dbReference type="Pfam" id="PF02376">
    <property type="entry name" value="CUT"/>
    <property type="match status" value="3"/>
</dbReference>
<feature type="compositionally biased region" description="Low complexity" evidence="15">
    <location>
        <begin position="1145"/>
        <end position="1156"/>
    </location>
</feature>
<dbReference type="InterPro" id="IPR001356">
    <property type="entry name" value="HD"/>
</dbReference>
<sequence length="1440" mass="161398">MISDGHLGNTLLTSGLSKSGKYRFIGKFSGKICRKKDLDTSATDLASRQDESDASRKRLVEQSRDFKKNTPEDIRKVVAPLLKSFQGEIDALSKRSKAAEAAFLSVYKKLIDIPDPVQVLEHALLLQKRAHKAQDLEIENKQLRETLDEYNHEFAEVKNQEVTIKQLKEKLKEHEEKVESTAQARAKEKERELQRLFAEKERQLQETQMDVARKLGEAEHKVSTLQSALDNSQSELFDLKSKYDETTTAKSDETEMVMADLERANERAAAAERMTEKLKKQLDSATQNLQHAEQMQQAPDMEQAIDILKRSSLEVELAAKEKEISQLVEDVQRLQNNLTKLRDSTSTQIAKLEEELSAKNRAFKTLEEKMKSQEDYEEIKRELGILKSIEFSNMGEESAASSGEQAKPKSLEMLLLEKNRALQTENTQMKMAANDLTGTSTPPLSTTEAFASIIGQEIAASYCKGGSESQGETASVNPESPASSSARNSPPVNGDINVENGHAANGPTTSPGSARPNGPIPQELLLNGIVGYKFNSRQQIDINNSSSLDTAEVALRIREILSSHNIGQRLFAKHVLGLSQGTVSELLSKPKHWDKLTEKGRESYRKMSAWASDERNVYALKAISPKKGKNCGQPLMSSSKVDDAATEEKISKILSEAQQAMQSKQAAEQFPFQAQITNAMVQSIYQQELARMAQGQGRESPKSPRSKSREQMERDMSISQEIVTRIYQEELAKLAYAAQRAGNIAECTMYQQELSRLAQNAQKRQGEGNGDSPDNLSIKVKAEPMEDDGQEQALNMSMKDQSDNSPNSSSEENMRHAGSAFFLVRPRSNSYDPASYNTDAMSPLQRMQSIANSLSLNAQAHNLPQKPLRPVLPPITQEEFDKYSNLNTDELVKKVKDSLSQFSISQRLFGENVLGLSQGSVSDLLARPKPWHMLTQKGREPFIRMQIFLKDKESIPRLVANQYKIAPEKLMRTHGSYGPYPPNAPEAFSHTTNSQQPPPAHTPLPPSNPIIPSSKVPEAHRASLTSSPMVKSGHQPSVYEIAAMTTELDTLAVTSKIKEVLLFHNLGQKLFGEAILGLSQGSVSELLSKPKPWHMLSLKGREPFIKMQMWLNDPQGVERLRIYQNEIRASRKRKGSNEADRHSEGSTGSTGCNTSGKKPRVFFSDEQKEALKVAYAQDPYPNQNTIEFLAQELNVHSKTIINWFHNHRMRAKQQRPPSRNTPQLSYQHVKTELTDEASNLSDASNNSNSQIQYNNNSSRETSQWLFPAFEPVGASDNCRTPNSEANSDDVGSVSEQGDVALEQGNNRPRREASPNENSQTARPSVNKRKSSNPQRAYQGVQLDKTVDKQVESDKDKVVELDATDESEQMSNDIQERNNNKNSLPGETEEEKIKRLEKIQLIKKKIESSDLDWEEVDRKESIEKLEKNLEKDPPQEEEWEF</sequence>
<dbReference type="FunFam" id="1.10.260.40:FF:000027">
    <property type="entry name" value="Homeobox protein cut-like"/>
    <property type="match status" value="1"/>
</dbReference>
<evidence type="ECO:0000256" key="7">
    <source>
        <dbReference type="ARBA" id="ARBA00023125"/>
    </source>
</evidence>
<dbReference type="GO" id="GO:0000977">
    <property type="term" value="F:RNA polymerase II transcription regulatory region sequence-specific DNA binding"/>
    <property type="evidence" value="ECO:0007669"/>
    <property type="project" value="TreeGrafter"/>
</dbReference>
<keyword evidence="6 14" id="KW-0175">Coiled coil</keyword>
<evidence type="ECO:0000256" key="6">
    <source>
        <dbReference type="ARBA" id="ARBA00023054"/>
    </source>
</evidence>
<keyword evidence="3" id="KW-0597">Phosphoprotein</keyword>
<dbReference type="Gene3D" id="1.10.260.40">
    <property type="entry name" value="lambda repressor-like DNA-binding domains"/>
    <property type="match status" value="3"/>
</dbReference>
<feature type="region of interest" description="Disordered" evidence="15">
    <location>
        <begin position="1237"/>
        <end position="1258"/>
    </location>
</feature>
<feature type="coiled-coil region" evidence="14">
    <location>
        <begin position="126"/>
        <end position="235"/>
    </location>
</feature>
<feature type="compositionally biased region" description="Polar residues" evidence="15">
    <location>
        <begin position="467"/>
        <end position="476"/>
    </location>
</feature>
<dbReference type="RefSeq" id="XP_013416514.1">
    <property type="nucleotide sequence ID" value="XM_013561060.2"/>
</dbReference>
<feature type="compositionally biased region" description="Pro residues" evidence="15">
    <location>
        <begin position="996"/>
        <end position="1009"/>
    </location>
</feature>
<feature type="compositionally biased region" description="Basic and acidic residues" evidence="15">
    <location>
        <begin position="1344"/>
        <end position="1359"/>
    </location>
</feature>
<dbReference type="FunFam" id="1.10.260.40:FF:000010">
    <property type="entry name" value="Cut-like homeobox 1a"/>
    <property type="match status" value="1"/>
</dbReference>
<evidence type="ECO:0000259" key="16">
    <source>
        <dbReference type="PROSITE" id="PS50071"/>
    </source>
</evidence>
<feature type="domain" description="CUT" evidence="17">
    <location>
        <begin position="877"/>
        <end position="964"/>
    </location>
</feature>
<evidence type="ECO:0000256" key="3">
    <source>
        <dbReference type="ARBA" id="ARBA00022553"/>
    </source>
</evidence>
<evidence type="ECO:0000256" key="4">
    <source>
        <dbReference type="ARBA" id="ARBA00022737"/>
    </source>
</evidence>
<keyword evidence="18" id="KW-1185">Reference proteome</keyword>
<dbReference type="SMART" id="SM00389">
    <property type="entry name" value="HOX"/>
    <property type="match status" value="1"/>
</dbReference>
<feature type="compositionally biased region" description="Basic and acidic residues" evidence="15">
    <location>
        <begin position="47"/>
        <end position="65"/>
    </location>
</feature>
<feature type="compositionally biased region" description="Basic and acidic residues" evidence="15">
    <location>
        <begin position="1135"/>
        <end position="1144"/>
    </location>
</feature>
<dbReference type="FunFam" id="1.10.260.40:FF:000004">
    <property type="entry name" value="Cut-like homeobox 1a"/>
    <property type="match status" value="1"/>
</dbReference>
<protein>
    <recommendedName>
        <fullName evidence="13">Homeobox protein cut-like</fullName>
    </recommendedName>
</protein>
<feature type="compositionally biased region" description="Low complexity" evidence="15">
    <location>
        <begin position="477"/>
        <end position="491"/>
    </location>
</feature>
<dbReference type="Pfam" id="PF00046">
    <property type="entry name" value="Homeodomain"/>
    <property type="match status" value="1"/>
</dbReference>
<evidence type="ECO:0000256" key="9">
    <source>
        <dbReference type="ARBA" id="ARBA00023163"/>
    </source>
</evidence>
<feature type="coiled-coil region" evidence="14">
    <location>
        <begin position="261"/>
        <end position="369"/>
    </location>
</feature>
<keyword evidence="4" id="KW-0677">Repeat</keyword>
<feature type="domain" description="CUT" evidence="17">
    <location>
        <begin position="539"/>
        <end position="626"/>
    </location>
</feature>
<dbReference type="STRING" id="7574.A0A1S3K289"/>